<reference evidence="1 2" key="1">
    <citation type="submission" date="2018-07" db="EMBL/GenBank/DDBJ databases">
        <title>Genome sequences of six Lactobacillus spp. isolated from bumble bee guts.</title>
        <authorList>
            <person name="Motta E.V.S."/>
            <person name="Moran N.A."/>
        </authorList>
    </citation>
    <scope>NUCLEOTIDE SEQUENCE [LARGE SCALE GENOMIC DNA]</scope>
    <source>
        <strain evidence="1 2">LV-8.1</strain>
    </source>
</reference>
<dbReference type="EMBL" id="QOCS01000022">
    <property type="protein sequence ID" value="RHW45101.1"/>
    <property type="molecule type" value="Genomic_DNA"/>
</dbReference>
<proteinExistence type="predicted"/>
<protein>
    <recommendedName>
        <fullName evidence="3">SGNH hydrolase-type esterase domain-containing protein</fullName>
    </recommendedName>
</protein>
<sequence length="507" mass="58151">MYLFKNGHLQFSVIRSANIVHPSTMFVRAYPSLSVKQSLSNPDIAATTNKNGQLFDENNQLISQISPDKAAFHIFQNFPNQPNSIIPHTYQIKLSLPTNVTLDSNQSVQLSSLNYRLLTATMKNSARLNKLTSDNHDGTHTYQYSLTNTVLNNLNLLLQFNLQINWDDPSIQKQLITIDKDQYFPIKIKTQVQIDSGTKTQQNWDLPEITSRVQVPNETIRFHYQNQHQKEIQKSVYCHGKLGTPVNYQVPTNFVDKYNQEYQYLNAVDDQGQPVNFNQLYYHYNHGKETNIYLTYQEKGLHHSALAGKKIVFLGSSVTRGLAAGGISFVDFLKSEDGVNTIKNAIDGTTLAGRGANTYVNRMKKQISPQTKLDAFVCQLSTNNVAQNKPLGTISNSKDIADFDINTTTGAIEYVIKYVQDTWHCSVIFYTGLYRDNPKYNQLVARLFELQKKWNFSIIDLYNNSDINNALKQNYNIYMADAIHPRKVFYQDYWTPIFRQELLKLFN</sequence>
<dbReference type="AlphaFoldDB" id="A0A417Z375"/>
<comment type="caution">
    <text evidence="1">The sequence shown here is derived from an EMBL/GenBank/DDBJ whole genome shotgun (WGS) entry which is preliminary data.</text>
</comment>
<dbReference type="InterPro" id="IPR036514">
    <property type="entry name" value="SGNH_hydro_sf"/>
</dbReference>
<accession>A0A417Z375</accession>
<evidence type="ECO:0000313" key="2">
    <source>
        <dbReference type="Proteomes" id="UP000284822"/>
    </source>
</evidence>
<evidence type="ECO:0000313" key="1">
    <source>
        <dbReference type="EMBL" id="RHW45101.1"/>
    </source>
</evidence>
<dbReference type="Gene3D" id="3.40.50.1110">
    <property type="entry name" value="SGNH hydrolase"/>
    <property type="match status" value="1"/>
</dbReference>
<gene>
    <name evidence="1" type="ORF">DS832_08280</name>
</gene>
<dbReference type="Proteomes" id="UP000284822">
    <property type="component" value="Unassembled WGS sequence"/>
</dbReference>
<evidence type="ECO:0008006" key="3">
    <source>
        <dbReference type="Google" id="ProtNLM"/>
    </source>
</evidence>
<dbReference type="SUPFAM" id="SSF52266">
    <property type="entry name" value="SGNH hydrolase"/>
    <property type="match status" value="1"/>
</dbReference>
<organism evidence="1 2">
    <name type="scientific">Bombilactobacillus bombi</name>
    <dbReference type="NCBI Taxonomy" id="1303590"/>
    <lineage>
        <taxon>Bacteria</taxon>
        <taxon>Bacillati</taxon>
        <taxon>Bacillota</taxon>
        <taxon>Bacilli</taxon>
        <taxon>Lactobacillales</taxon>
        <taxon>Lactobacillaceae</taxon>
        <taxon>Bombilactobacillus</taxon>
    </lineage>
</organism>
<name>A0A417Z375_9LACO</name>